<dbReference type="EC" id="2.3.2.27" evidence="2"/>
<feature type="transmembrane region" description="Helical" evidence="6">
    <location>
        <begin position="6"/>
        <end position="25"/>
    </location>
</feature>
<accession>A0AAV5E7V8</accession>
<keyword evidence="3" id="KW-0479">Metal-binding</keyword>
<dbReference type="InterPro" id="IPR013083">
    <property type="entry name" value="Znf_RING/FYVE/PHD"/>
</dbReference>
<protein>
    <recommendedName>
        <fullName evidence="2">RING-type E3 ubiquitin transferase</fullName>
        <ecNumber evidence="2">2.3.2.27</ecNumber>
    </recommendedName>
</protein>
<dbReference type="PANTHER" id="PTHR14155">
    <property type="entry name" value="RING FINGER DOMAIN-CONTAINING"/>
    <property type="match status" value="1"/>
</dbReference>
<evidence type="ECO:0000313" key="8">
    <source>
        <dbReference type="Proteomes" id="UP001054889"/>
    </source>
</evidence>
<dbReference type="Gene3D" id="3.30.40.10">
    <property type="entry name" value="Zinc/RING finger domain, C3HC4 (zinc finger)"/>
    <property type="match status" value="1"/>
</dbReference>
<dbReference type="PANTHER" id="PTHR14155:SF625">
    <property type="entry name" value="OS02G0248240 PROTEIN"/>
    <property type="match status" value="1"/>
</dbReference>
<feature type="transmembrane region" description="Helical" evidence="6">
    <location>
        <begin position="32"/>
        <end position="52"/>
    </location>
</feature>
<evidence type="ECO:0000256" key="5">
    <source>
        <dbReference type="ARBA" id="ARBA00022833"/>
    </source>
</evidence>
<comment type="catalytic activity">
    <reaction evidence="1">
        <text>S-ubiquitinyl-[E2 ubiquitin-conjugating enzyme]-L-cysteine + [acceptor protein]-L-lysine = [E2 ubiquitin-conjugating enzyme]-L-cysteine + N(6)-ubiquitinyl-[acceptor protein]-L-lysine.</text>
        <dbReference type="EC" id="2.3.2.27"/>
    </reaction>
</comment>
<dbReference type="GO" id="GO:0061630">
    <property type="term" value="F:ubiquitin protein ligase activity"/>
    <property type="evidence" value="ECO:0007669"/>
    <property type="project" value="UniProtKB-EC"/>
</dbReference>
<keyword evidence="8" id="KW-1185">Reference proteome</keyword>
<keyword evidence="6" id="KW-0472">Membrane</keyword>
<keyword evidence="6" id="KW-1133">Transmembrane helix</keyword>
<keyword evidence="5" id="KW-0862">Zinc</keyword>
<reference evidence="7" key="1">
    <citation type="journal article" date="2018" name="DNA Res.">
        <title>Multiple hybrid de novo genome assembly of finger millet, an orphan allotetraploid crop.</title>
        <authorList>
            <person name="Hatakeyama M."/>
            <person name="Aluri S."/>
            <person name="Balachadran M.T."/>
            <person name="Sivarajan S.R."/>
            <person name="Patrignani A."/>
            <person name="Gruter S."/>
            <person name="Poveda L."/>
            <person name="Shimizu-Inatsugi R."/>
            <person name="Baeten J."/>
            <person name="Francoijs K.J."/>
            <person name="Nataraja K.N."/>
            <person name="Reddy Y.A.N."/>
            <person name="Phadnis S."/>
            <person name="Ravikumar R.L."/>
            <person name="Schlapbach R."/>
            <person name="Sreeman S.M."/>
            <person name="Shimizu K.K."/>
        </authorList>
    </citation>
    <scope>NUCLEOTIDE SEQUENCE</scope>
</reference>
<dbReference type="AlphaFoldDB" id="A0AAV5E7V8"/>
<keyword evidence="4" id="KW-0863">Zinc-finger</keyword>
<evidence type="ECO:0000256" key="3">
    <source>
        <dbReference type="ARBA" id="ARBA00022723"/>
    </source>
</evidence>
<reference evidence="7" key="2">
    <citation type="submission" date="2021-12" db="EMBL/GenBank/DDBJ databases">
        <title>Resequencing data analysis of finger millet.</title>
        <authorList>
            <person name="Hatakeyama M."/>
            <person name="Aluri S."/>
            <person name="Balachadran M.T."/>
            <person name="Sivarajan S.R."/>
            <person name="Poveda L."/>
            <person name="Shimizu-Inatsugi R."/>
            <person name="Schlapbach R."/>
            <person name="Sreeman S.M."/>
            <person name="Shimizu K.K."/>
        </authorList>
    </citation>
    <scope>NUCLEOTIDE SEQUENCE</scope>
</reference>
<keyword evidence="6" id="KW-0812">Transmembrane</keyword>
<evidence type="ECO:0000256" key="2">
    <source>
        <dbReference type="ARBA" id="ARBA00012483"/>
    </source>
</evidence>
<organism evidence="7 8">
    <name type="scientific">Eleusine coracana subsp. coracana</name>
    <dbReference type="NCBI Taxonomy" id="191504"/>
    <lineage>
        <taxon>Eukaryota</taxon>
        <taxon>Viridiplantae</taxon>
        <taxon>Streptophyta</taxon>
        <taxon>Embryophyta</taxon>
        <taxon>Tracheophyta</taxon>
        <taxon>Spermatophyta</taxon>
        <taxon>Magnoliopsida</taxon>
        <taxon>Liliopsida</taxon>
        <taxon>Poales</taxon>
        <taxon>Poaceae</taxon>
        <taxon>PACMAD clade</taxon>
        <taxon>Chloridoideae</taxon>
        <taxon>Cynodonteae</taxon>
        <taxon>Eleusininae</taxon>
        <taxon>Eleusine</taxon>
    </lineage>
</organism>
<dbReference type="EMBL" id="BQKI01000074">
    <property type="protein sequence ID" value="GJN19453.1"/>
    <property type="molecule type" value="Genomic_DNA"/>
</dbReference>
<evidence type="ECO:0000313" key="7">
    <source>
        <dbReference type="EMBL" id="GJN19453.1"/>
    </source>
</evidence>
<evidence type="ECO:0000256" key="1">
    <source>
        <dbReference type="ARBA" id="ARBA00000900"/>
    </source>
</evidence>
<dbReference type="GO" id="GO:0008270">
    <property type="term" value="F:zinc ion binding"/>
    <property type="evidence" value="ECO:0007669"/>
    <property type="project" value="UniProtKB-KW"/>
</dbReference>
<sequence>MELAFATTVCIGGTALLFHLVVEVARRRSGTTALIGLSAMLFFWILTSVLVLPCFCAELVPWSAIKRCLRGARGGDDGTSATGSGSLPQFIDLNVLPREPPVHGRAPVAHHIPAYEQRDAARLDDGASVCAVCLGEVRKEEMVKAAARVPPHVTCSTGRCIDPWLHDHSTCPV</sequence>
<comment type="caution">
    <text evidence="7">The sequence shown here is derived from an EMBL/GenBank/DDBJ whole genome shotgun (WGS) entry which is preliminary data.</text>
</comment>
<name>A0AAV5E7V8_ELECO</name>
<proteinExistence type="predicted"/>
<evidence type="ECO:0000256" key="4">
    <source>
        <dbReference type="ARBA" id="ARBA00022771"/>
    </source>
</evidence>
<evidence type="ECO:0000256" key="6">
    <source>
        <dbReference type="SAM" id="Phobius"/>
    </source>
</evidence>
<gene>
    <name evidence="7" type="primary">gb06732</name>
    <name evidence="7" type="ORF">PR202_gb06732</name>
</gene>
<dbReference type="InterPro" id="IPR053238">
    <property type="entry name" value="RING-H2_zinc_finger"/>
</dbReference>
<dbReference type="Proteomes" id="UP001054889">
    <property type="component" value="Unassembled WGS sequence"/>
</dbReference>